<evidence type="ECO:0000256" key="6">
    <source>
        <dbReference type="ARBA" id="ARBA00038938"/>
    </source>
</evidence>
<evidence type="ECO:0000313" key="11">
    <source>
        <dbReference type="EMBL" id="CAG8694094.1"/>
    </source>
</evidence>
<dbReference type="Pfam" id="PF00383">
    <property type="entry name" value="dCMP_cyt_deam_1"/>
    <property type="match status" value="1"/>
</dbReference>
<sequence>MGICIGKIKLSRPLPEPEEIVSTLNNSSNISSHFRFSDGRRYHNVVNAAYFLPNDDDECDRLHLQHTMERFIWQSNFFSPVEDLLNQDGTIVLDSGTGGGSWSLEMAFNYPKSKFIGIDISPVQPEENKPQNVEFIQANIMGRLPFDDNTFDFIFQRFLLAGIPTDKWPSVINELVRVLKPGGYLELAENDIHYSFMGPASKKLIEGFSILLYERGLDPAICYKIQKYLEETDQLHNVHCEEKKRVDGQGATTVYKLLGKDYSAAMANMKPALIHTVKVSSDEYDRLVKEFEKETIELESFNPHFFETHDEPTSESDHNEIEEDSCSGKELENTSDEDTISTDPNKTFSTALKDLIISLIMFIGITGSFCSGKHTIAEWLVSVHGFTPLTLRDNDSYRLDALHFETPDDLLDCQDLGHQPPTLERFITENDKRLFKIVAPTNEFVQNDQDHTLNSDDFSISSIYNLMTMADLTVVNSFLSLQLLYAHLHSLNITNTERLRPSWDTYFMHLSDLAALRSNCMKRRVGCILVKDFRVIATGYNGTARGLKNCNQGGCERCNDAVPCGKELDTCLCLHAEENALLEAGRERVGQGCSVKLIQSGVTEVVYNKTYGMDDLTYQILKEAGIKLRQHSPPTRRLVLQKNDYM</sequence>
<dbReference type="InterPro" id="IPR016193">
    <property type="entry name" value="Cytidine_deaminase-like"/>
</dbReference>
<evidence type="ECO:0000256" key="1">
    <source>
        <dbReference type="ARBA" id="ARBA00001947"/>
    </source>
</evidence>
<dbReference type="GO" id="GO:0046872">
    <property type="term" value="F:metal ion binding"/>
    <property type="evidence" value="ECO:0007669"/>
    <property type="project" value="UniProtKB-KW"/>
</dbReference>
<keyword evidence="5" id="KW-0862">Zinc</keyword>
<dbReference type="GO" id="GO:0005737">
    <property type="term" value="C:cytoplasm"/>
    <property type="evidence" value="ECO:0007669"/>
    <property type="project" value="TreeGrafter"/>
</dbReference>
<evidence type="ECO:0000256" key="2">
    <source>
        <dbReference type="ARBA" id="ARBA00022723"/>
    </source>
</evidence>
<dbReference type="SUPFAM" id="SSF53927">
    <property type="entry name" value="Cytidine deaminase-like"/>
    <property type="match status" value="1"/>
</dbReference>
<dbReference type="CDD" id="cd01286">
    <property type="entry name" value="deoxycytidylate_deaminase"/>
    <property type="match status" value="1"/>
</dbReference>
<protein>
    <recommendedName>
        <fullName evidence="8">Deoxycytidylate deaminase</fullName>
        <ecNumber evidence="6">3.5.4.12</ecNumber>
    </recommendedName>
    <alternativeName>
        <fullName evidence="7">dCMP deaminase</fullName>
    </alternativeName>
</protein>
<dbReference type="AlphaFoldDB" id="A0A9N9ET91"/>
<dbReference type="PANTHER" id="PTHR11086:SF18">
    <property type="entry name" value="DEOXYCYTIDYLATE DEAMINASE"/>
    <property type="match status" value="1"/>
</dbReference>
<comment type="caution">
    <text evidence="11">The sequence shown here is derived from an EMBL/GenBank/DDBJ whole genome shotgun (WGS) entry which is preliminary data.</text>
</comment>
<dbReference type="OrthoDB" id="10063137at2759"/>
<evidence type="ECO:0000256" key="7">
    <source>
        <dbReference type="ARBA" id="ARBA00041763"/>
    </source>
</evidence>
<dbReference type="Pfam" id="PF13649">
    <property type="entry name" value="Methyltransf_25"/>
    <property type="match status" value="1"/>
</dbReference>
<dbReference type="Gene3D" id="3.40.50.150">
    <property type="entry name" value="Vaccinia Virus protein VP39"/>
    <property type="match status" value="1"/>
</dbReference>
<dbReference type="InterPro" id="IPR035105">
    <property type="entry name" value="Deoxycytidylate_deaminase_dom"/>
</dbReference>
<feature type="region of interest" description="Disordered" evidence="9">
    <location>
        <begin position="307"/>
        <end position="343"/>
    </location>
</feature>
<keyword evidence="12" id="KW-1185">Reference proteome</keyword>
<comment type="cofactor">
    <cofactor evidence="1">
        <name>Zn(2+)</name>
        <dbReference type="ChEBI" id="CHEBI:29105"/>
    </cofactor>
</comment>
<keyword evidence="4" id="KW-0378">Hydrolase</keyword>
<keyword evidence="3" id="KW-0545">Nucleotide biosynthesis</keyword>
<keyword evidence="2" id="KW-0479">Metal-binding</keyword>
<dbReference type="GO" id="GO:0004132">
    <property type="term" value="F:dCMP deaminase activity"/>
    <property type="evidence" value="ECO:0007669"/>
    <property type="project" value="UniProtKB-EC"/>
</dbReference>
<feature type="non-terminal residue" evidence="11">
    <location>
        <position position="646"/>
    </location>
</feature>
<dbReference type="InterPro" id="IPR015517">
    <property type="entry name" value="dCMP_deaminase-rel"/>
</dbReference>
<name>A0A9N9ET91_9GLOM</name>
<dbReference type="EMBL" id="CAJVPY010008312">
    <property type="protein sequence ID" value="CAG8694094.1"/>
    <property type="molecule type" value="Genomic_DNA"/>
</dbReference>
<evidence type="ECO:0000256" key="8">
    <source>
        <dbReference type="ARBA" id="ARBA00071582"/>
    </source>
</evidence>
<dbReference type="EC" id="3.5.4.12" evidence="6"/>
<organism evidence="11 12">
    <name type="scientific">Dentiscutata erythropus</name>
    <dbReference type="NCBI Taxonomy" id="1348616"/>
    <lineage>
        <taxon>Eukaryota</taxon>
        <taxon>Fungi</taxon>
        <taxon>Fungi incertae sedis</taxon>
        <taxon>Mucoromycota</taxon>
        <taxon>Glomeromycotina</taxon>
        <taxon>Glomeromycetes</taxon>
        <taxon>Diversisporales</taxon>
        <taxon>Gigasporaceae</taxon>
        <taxon>Dentiscutata</taxon>
    </lineage>
</organism>
<evidence type="ECO:0000256" key="3">
    <source>
        <dbReference type="ARBA" id="ARBA00022727"/>
    </source>
</evidence>
<evidence type="ECO:0000313" key="12">
    <source>
        <dbReference type="Proteomes" id="UP000789405"/>
    </source>
</evidence>
<dbReference type="Gene3D" id="3.40.140.10">
    <property type="entry name" value="Cytidine Deaminase, domain 2"/>
    <property type="match status" value="1"/>
</dbReference>
<evidence type="ECO:0000256" key="4">
    <source>
        <dbReference type="ARBA" id="ARBA00022801"/>
    </source>
</evidence>
<evidence type="ECO:0000259" key="10">
    <source>
        <dbReference type="PROSITE" id="PS51747"/>
    </source>
</evidence>
<dbReference type="PANTHER" id="PTHR11086">
    <property type="entry name" value="DEOXYCYTIDYLATE DEAMINASE-RELATED"/>
    <property type="match status" value="1"/>
</dbReference>
<dbReference type="GO" id="GO:0009165">
    <property type="term" value="P:nucleotide biosynthetic process"/>
    <property type="evidence" value="ECO:0007669"/>
    <property type="project" value="UniProtKB-KW"/>
</dbReference>
<reference evidence="11" key="1">
    <citation type="submission" date="2021-06" db="EMBL/GenBank/DDBJ databases">
        <authorList>
            <person name="Kallberg Y."/>
            <person name="Tangrot J."/>
            <person name="Rosling A."/>
        </authorList>
    </citation>
    <scope>NUCLEOTIDE SEQUENCE</scope>
    <source>
        <strain evidence="11">MA453B</strain>
    </source>
</reference>
<dbReference type="InterPro" id="IPR029063">
    <property type="entry name" value="SAM-dependent_MTases_sf"/>
</dbReference>
<dbReference type="CDD" id="cd02440">
    <property type="entry name" value="AdoMet_MTases"/>
    <property type="match status" value="1"/>
</dbReference>
<dbReference type="InterPro" id="IPR041698">
    <property type="entry name" value="Methyltransf_25"/>
</dbReference>
<proteinExistence type="predicted"/>
<gene>
    <name evidence="11" type="ORF">DERYTH_LOCUS12561</name>
</gene>
<evidence type="ECO:0000256" key="5">
    <source>
        <dbReference type="ARBA" id="ARBA00022833"/>
    </source>
</evidence>
<dbReference type="FunFam" id="3.40.140.10:FF:000035">
    <property type="entry name" value="dCMP deaminase"/>
    <property type="match status" value="1"/>
</dbReference>
<evidence type="ECO:0000256" key="9">
    <source>
        <dbReference type="SAM" id="MobiDB-lite"/>
    </source>
</evidence>
<dbReference type="InterPro" id="IPR002125">
    <property type="entry name" value="CMP_dCMP_dom"/>
</dbReference>
<dbReference type="PROSITE" id="PS51747">
    <property type="entry name" value="CYT_DCMP_DEAMINASES_2"/>
    <property type="match status" value="1"/>
</dbReference>
<accession>A0A9N9ET91</accession>
<dbReference type="Proteomes" id="UP000789405">
    <property type="component" value="Unassembled WGS sequence"/>
</dbReference>
<feature type="compositionally biased region" description="Basic and acidic residues" evidence="9">
    <location>
        <begin position="307"/>
        <end position="319"/>
    </location>
</feature>
<dbReference type="SUPFAM" id="SSF53335">
    <property type="entry name" value="S-adenosyl-L-methionine-dependent methyltransferases"/>
    <property type="match status" value="1"/>
</dbReference>
<feature type="non-terminal residue" evidence="11">
    <location>
        <position position="1"/>
    </location>
</feature>
<feature type="domain" description="CMP/dCMP-type deaminase" evidence="10">
    <location>
        <begin position="502"/>
        <end position="646"/>
    </location>
</feature>